<dbReference type="Pfam" id="PF00496">
    <property type="entry name" value="SBP_bac_5"/>
    <property type="match status" value="1"/>
</dbReference>
<feature type="chain" id="PRO_5045500240" evidence="3">
    <location>
        <begin position="23"/>
        <end position="491"/>
    </location>
</feature>
<accession>A0ABX1CRJ4</accession>
<protein>
    <submittedName>
        <fullName evidence="5">ABC transporter substrate-binding protein</fullName>
    </submittedName>
</protein>
<proteinExistence type="inferred from homology"/>
<dbReference type="Proteomes" id="UP000732399">
    <property type="component" value="Unassembled WGS sequence"/>
</dbReference>
<evidence type="ECO:0000313" key="5">
    <source>
        <dbReference type="EMBL" id="NJR80580.1"/>
    </source>
</evidence>
<evidence type="ECO:0000256" key="1">
    <source>
        <dbReference type="ARBA" id="ARBA00004418"/>
    </source>
</evidence>
<dbReference type="PANTHER" id="PTHR30290">
    <property type="entry name" value="PERIPLASMIC BINDING COMPONENT OF ABC TRANSPORTER"/>
    <property type="match status" value="1"/>
</dbReference>
<dbReference type="Gene3D" id="3.10.105.10">
    <property type="entry name" value="Dipeptide-binding Protein, Domain 3"/>
    <property type="match status" value="1"/>
</dbReference>
<dbReference type="InterPro" id="IPR039424">
    <property type="entry name" value="SBP_5"/>
</dbReference>
<dbReference type="PROSITE" id="PS51257">
    <property type="entry name" value="PROKAR_LIPOPROTEIN"/>
    <property type="match status" value="1"/>
</dbReference>
<dbReference type="InterPro" id="IPR000914">
    <property type="entry name" value="SBP_5_dom"/>
</dbReference>
<dbReference type="Gene3D" id="3.90.76.10">
    <property type="entry name" value="Dipeptide-binding Protein, Domain 1"/>
    <property type="match status" value="1"/>
</dbReference>
<keyword evidence="3" id="KW-0732">Signal</keyword>
<evidence type="ECO:0000256" key="2">
    <source>
        <dbReference type="ARBA" id="ARBA00005695"/>
    </source>
</evidence>
<comment type="caution">
    <text evidence="5">The sequence shown here is derived from an EMBL/GenBank/DDBJ whole genome shotgun (WGS) entry which is preliminary data.</text>
</comment>
<gene>
    <name evidence="5" type="ORF">HBH26_18545</name>
</gene>
<evidence type="ECO:0000256" key="3">
    <source>
        <dbReference type="SAM" id="SignalP"/>
    </source>
</evidence>
<dbReference type="RefSeq" id="WP_168136130.1">
    <property type="nucleotide sequence ID" value="NZ_JAAVJH010000022.1"/>
</dbReference>
<sequence>MTSRLRRRSSLPLLLLALSSAAACGRRADVGPVVVSVVGEGKPALARADRRDLPPGDRALTGALAMGLVRLDAAGQVEAGLAQRWIVTDGGMSFIFRLGRTRWSDGAPVTAAEVVALLRRQIAAGARNDLSPYLSAISRVVEMTPEVIEVELSRPRPDLLKLFAQPEMALVRARRAAGAGPFRLAREEPDALLLTPLPDPDREADDRARPEDDVRLRVEPAARAVARFVDRGSDLVAGGTIADWPLVRAAQPAAANVRIDPAAGLFGLVVARRDAFLADIANRAAVAQAIDRAALAAAVSPDWPARDTLLPDQLDSATPPVSPAWSALPVTERRAAAAGIVARWRAGRGAAPVLRLALPGGAGGTILFAHLARDLLAIGVRPVRVAADDDAADLVLVDRVAPYDSARWYLDQACRDCAPAAREAIEAARVAPTLADRARSIAAADAALTEDGGFIPLARPFRWSLVAYRLRAWTANPRAWHPLNRLRADTN</sequence>
<reference evidence="5 6" key="1">
    <citation type="submission" date="2020-03" db="EMBL/GenBank/DDBJ databases">
        <authorList>
            <person name="Wang L."/>
            <person name="He N."/>
            <person name="Li Y."/>
            <person name="Fang Y."/>
            <person name="Zhang F."/>
        </authorList>
    </citation>
    <scope>NUCLEOTIDE SEQUENCE [LARGE SCALE GENOMIC DNA]</scope>
    <source>
        <strain evidence="5 6">36D10-4-7</strain>
    </source>
</reference>
<comment type="similarity">
    <text evidence="2">Belongs to the bacterial solute-binding protein 5 family.</text>
</comment>
<feature type="domain" description="Solute-binding protein family 5" evidence="4">
    <location>
        <begin position="77"/>
        <end position="325"/>
    </location>
</feature>
<feature type="signal peptide" evidence="3">
    <location>
        <begin position="1"/>
        <end position="22"/>
    </location>
</feature>
<evidence type="ECO:0000259" key="4">
    <source>
        <dbReference type="Pfam" id="PF00496"/>
    </source>
</evidence>
<organism evidence="5 6">
    <name type="scientific">Sphingomonas corticis</name>
    <dbReference type="NCBI Taxonomy" id="2722791"/>
    <lineage>
        <taxon>Bacteria</taxon>
        <taxon>Pseudomonadati</taxon>
        <taxon>Pseudomonadota</taxon>
        <taxon>Alphaproteobacteria</taxon>
        <taxon>Sphingomonadales</taxon>
        <taxon>Sphingomonadaceae</taxon>
        <taxon>Sphingomonas</taxon>
    </lineage>
</organism>
<name>A0ABX1CRJ4_9SPHN</name>
<keyword evidence="6" id="KW-1185">Reference proteome</keyword>
<comment type="subcellular location">
    <subcellularLocation>
        <location evidence="1">Periplasm</location>
    </subcellularLocation>
</comment>
<dbReference type="EMBL" id="JAAVJH010000022">
    <property type="protein sequence ID" value="NJR80580.1"/>
    <property type="molecule type" value="Genomic_DNA"/>
</dbReference>
<evidence type="ECO:0000313" key="6">
    <source>
        <dbReference type="Proteomes" id="UP000732399"/>
    </source>
</evidence>
<dbReference type="SUPFAM" id="SSF53850">
    <property type="entry name" value="Periplasmic binding protein-like II"/>
    <property type="match status" value="1"/>
</dbReference>